<dbReference type="PROSITE" id="PS00379">
    <property type="entry name" value="CDP_ALCOHOL_P_TRANSF"/>
    <property type="match status" value="1"/>
</dbReference>
<dbReference type="GO" id="GO:0016780">
    <property type="term" value="F:phosphotransferase activity, for other substituted phosphate groups"/>
    <property type="evidence" value="ECO:0007669"/>
    <property type="project" value="InterPro"/>
</dbReference>
<evidence type="ECO:0000256" key="6">
    <source>
        <dbReference type="ARBA" id="ARBA00018322"/>
    </source>
</evidence>
<dbReference type="EC" id="2.7.8.34" evidence="5"/>
<dbReference type="AlphaFoldDB" id="A0A0F9IS04"/>
<comment type="similarity">
    <text evidence="2">In the C-terminal section; belongs to the CDP-alcohol phosphatidyltransferase class-I family.</text>
</comment>
<evidence type="ECO:0000256" key="4">
    <source>
        <dbReference type="ARBA" id="ARBA00012504"/>
    </source>
</evidence>
<dbReference type="SUPFAM" id="SSF53448">
    <property type="entry name" value="Nucleotide-diphospho-sugar transferases"/>
    <property type="match status" value="1"/>
</dbReference>
<dbReference type="InterPro" id="IPR048254">
    <property type="entry name" value="CDP_ALCOHOL_P_TRANSF_CS"/>
</dbReference>
<evidence type="ECO:0000256" key="8">
    <source>
        <dbReference type="ARBA" id="ARBA00049235"/>
    </source>
</evidence>
<gene>
    <name evidence="10" type="ORF">LCGC14_1544400</name>
</gene>
<feature type="transmembrane region" description="Helical" evidence="9">
    <location>
        <begin position="224"/>
        <end position="247"/>
    </location>
</feature>
<feature type="transmembrane region" description="Helical" evidence="9">
    <location>
        <begin position="351"/>
        <end position="377"/>
    </location>
</feature>
<dbReference type="InterPro" id="IPR029044">
    <property type="entry name" value="Nucleotide-diphossugar_trans"/>
</dbReference>
<organism evidence="10">
    <name type="scientific">marine sediment metagenome</name>
    <dbReference type="NCBI Taxonomy" id="412755"/>
    <lineage>
        <taxon>unclassified sequences</taxon>
        <taxon>metagenomes</taxon>
        <taxon>ecological metagenomes</taxon>
    </lineage>
</organism>
<sequence>GYQEKLVRVFLAGLTGRLGYRITPIFNRNWEKGNGLSILRAREYLQEPFLLLMADHLFDPSIARDLIALALSDGEIALGVDRDTHNSLIDMEDVTRVKANAEKILNIGKGLTDFNGFDTGIFKCTPAIFGALEPGVKKDGDATLSGAVKILAAAGKARAVEINGRFWIDVDDPAALSRAEDMILTHLKAKPSDGPVSRYINRPLSVMISRRLVNHRITPNQISLFSFLCSVLAAGLFALDGYLTLLLGGFMAQFASIVDGCDGEVARLKYQSSDYGGWFDAVLDRYADACLLFGLMWHAYADRTDGLILLFGFLAIIGSFMLSYTADKHDSLMRDRVNRSWGLRMGRDIRVFLIFLGAIFNQAYLALVVIAAVMNIATIHRLIICRDHG</sequence>
<dbReference type="GO" id="GO:0016020">
    <property type="term" value="C:membrane"/>
    <property type="evidence" value="ECO:0007669"/>
    <property type="project" value="InterPro"/>
</dbReference>
<accession>A0A0F9IS04</accession>
<protein>
    <recommendedName>
        <fullName evidence="6">Bifunctional IPC transferase and DIPP synthase</fullName>
        <ecNumber evidence="4">2.7.7.74</ecNumber>
        <ecNumber evidence="5">2.7.8.34</ecNumber>
    </recommendedName>
</protein>
<keyword evidence="9" id="KW-0472">Membrane</keyword>
<dbReference type="InterPro" id="IPR043130">
    <property type="entry name" value="CDP-OH_PTrfase_TM_dom"/>
</dbReference>
<reference evidence="10" key="1">
    <citation type="journal article" date="2015" name="Nature">
        <title>Complex archaea that bridge the gap between prokaryotes and eukaryotes.</title>
        <authorList>
            <person name="Spang A."/>
            <person name="Saw J.H."/>
            <person name="Jorgensen S.L."/>
            <person name="Zaremba-Niedzwiedzka K."/>
            <person name="Martijn J."/>
            <person name="Lind A.E."/>
            <person name="van Eijk R."/>
            <person name="Schleper C."/>
            <person name="Guy L."/>
            <person name="Ettema T.J."/>
        </authorList>
    </citation>
    <scope>NUCLEOTIDE SEQUENCE</scope>
</reference>
<name>A0A0F9IS04_9ZZZZ</name>
<dbReference type="Gene3D" id="3.90.550.10">
    <property type="entry name" value="Spore Coat Polysaccharide Biosynthesis Protein SpsA, Chain A"/>
    <property type="match status" value="1"/>
</dbReference>
<keyword evidence="7" id="KW-0808">Transferase</keyword>
<dbReference type="Gene3D" id="1.20.120.1760">
    <property type="match status" value="1"/>
</dbReference>
<keyword evidence="9" id="KW-0812">Transmembrane</keyword>
<proteinExistence type="inferred from homology"/>
<evidence type="ECO:0000256" key="3">
    <source>
        <dbReference type="ARBA" id="ARBA00007897"/>
    </source>
</evidence>
<feature type="non-terminal residue" evidence="10">
    <location>
        <position position="1"/>
    </location>
</feature>
<comment type="catalytic activity">
    <reaction evidence="8">
        <text>CDP-1L-myo-inositol + 1D-myo-inositol 3-phosphate = bis(1L-myo-inositol) 3,1'-phosphate 1-phosphate + CMP + H(+)</text>
        <dbReference type="Rhea" id="RHEA:31327"/>
        <dbReference type="ChEBI" id="CHEBI:15378"/>
        <dbReference type="ChEBI" id="CHEBI:58401"/>
        <dbReference type="ChEBI" id="CHEBI:60377"/>
        <dbReference type="ChEBI" id="CHEBI:62573"/>
        <dbReference type="ChEBI" id="CHEBI:62576"/>
        <dbReference type="EC" id="2.7.8.34"/>
    </reaction>
</comment>
<comment type="similarity">
    <text evidence="3">In the N-terminal section; belongs to the MobA family.</text>
</comment>
<evidence type="ECO:0000313" key="10">
    <source>
        <dbReference type="EMBL" id="KKM60184.1"/>
    </source>
</evidence>
<evidence type="ECO:0000256" key="2">
    <source>
        <dbReference type="ARBA" id="ARBA00006982"/>
    </source>
</evidence>
<comment type="catalytic activity">
    <reaction evidence="1">
        <text>1D-myo-inositol 3-phosphate + CTP + H(+) = CDP-1L-myo-inositol + diphosphate</text>
        <dbReference type="Rhea" id="RHEA:30647"/>
        <dbReference type="ChEBI" id="CHEBI:15378"/>
        <dbReference type="ChEBI" id="CHEBI:33019"/>
        <dbReference type="ChEBI" id="CHEBI:37563"/>
        <dbReference type="ChEBI" id="CHEBI:58401"/>
        <dbReference type="ChEBI" id="CHEBI:62573"/>
        <dbReference type="EC" id="2.7.7.74"/>
    </reaction>
</comment>
<dbReference type="GO" id="GO:0008654">
    <property type="term" value="P:phospholipid biosynthetic process"/>
    <property type="evidence" value="ECO:0007669"/>
    <property type="project" value="InterPro"/>
</dbReference>
<keyword evidence="9" id="KW-1133">Transmembrane helix</keyword>
<evidence type="ECO:0000256" key="1">
    <source>
        <dbReference type="ARBA" id="ARBA00000729"/>
    </source>
</evidence>
<dbReference type="InterPro" id="IPR000462">
    <property type="entry name" value="CDP-OH_P_trans"/>
</dbReference>
<evidence type="ECO:0000256" key="7">
    <source>
        <dbReference type="ARBA" id="ARBA00022679"/>
    </source>
</evidence>
<evidence type="ECO:0000256" key="9">
    <source>
        <dbReference type="SAM" id="Phobius"/>
    </source>
</evidence>
<evidence type="ECO:0000256" key="5">
    <source>
        <dbReference type="ARBA" id="ARBA00013268"/>
    </source>
</evidence>
<comment type="caution">
    <text evidence="10">The sequence shown here is derived from an EMBL/GenBank/DDBJ whole genome shotgun (WGS) entry which is preliminary data.</text>
</comment>
<dbReference type="Pfam" id="PF01066">
    <property type="entry name" value="CDP-OH_P_transf"/>
    <property type="match status" value="1"/>
</dbReference>
<dbReference type="EC" id="2.7.7.74" evidence="4"/>
<feature type="transmembrane region" description="Helical" evidence="9">
    <location>
        <begin position="306"/>
        <end position="326"/>
    </location>
</feature>
<dbReference type="EMBL" id="LAZR01011727">
    <property type="protein sequence ID" value="KKM60184.1"/>
    <property type="molecule type" value="Genomic_DNA"/>
</dbReference>